<dbReference type="Proteomes" id="UP000516437">
    <property type="component" value="Unassembled WGS sequence"/>
</dbReference>
<dbReference type="EMBL" id="RXIC02000086">
    <property type="protein sequence ID" value="KAB1201256.1"/>
    <property type="molecule type" value="Genomic_DNA"/>
</dbReference>
<evidence type="ECO:0000313" key="4">
    <source>
        <dbReference type="EMBL" id="KAB1201256.1"/>
    </source>
</evidence>
<accession>A0A6A1UM46</accession>
<keyword evidence="5" id="KW-1185">Reference proteome</keyword>
<dbReference type="PANTHER" id="PTHR47936:SF5">
    <property type="entry name" value="PENTACOTRIPEPTIDE-REPEAT REGION OF PRORP DOMAIN-CONTAINING PROTEIN"/>
    <property type="match status" value="1"/>
</dbReference>
<name>A0A6A1UM46_9ROSI</name>
<protein>
    <recommendedName>
        <fullName evidence="6">Pentacotripeptide-repeat region of PRORP domain-containing protein</fullName>
    </recommendedName>
</protein>
<feature type="repeat" description="PPR" evidence="3">
    <location>
        <begin position="644"/>
        <end position="678"/>
    </location>
</feature>
<dbReference type="GO" id="GO:0009507">
    <property type="term" value="C:chloroplast"/>
    <property type="evidence" value="ECO:0007669"/>
    <property type="project" value="TreeGrafter"/>
</dbReference>
<evidence type="ECO:0000256" key="2">
    <source>
        <dbReference type="ARBA" id="ARBA00022737"/>
    </source>
</evidence>
<feature type="repeat" description="PPR" evidence="3">
    <location>
        <begin position="539"/>
        <end position="573"/>
    </location>
</feature>
<feature type="repeat" description="PPR" evidence="3">
    <location>
        <begin position="609"/>
        <end position="643"/>
    </location>
</feature>
<evidence type="ECO:0000256" key="3">
    <source>
        <dbReference type="PROSITE-ProRule" id="PRU00708"/>
    </source>
</evidence>
<feature type="repeat" description="PPR" evidence="3">
    <location>
        <begin position="574"/>
        <end position="608"/>
    </location>
</feature>
<comment type="caution">
    <text evidence="4">The sequence shown here is derived from an EMBL/GenBank/DDBJ whole genome shotgun (WGS) entry which is preliminary data.</text>
</comment>
<proteinExistence type="inferred from homology"/>
<dbReference type="OrthoDB" id="185373at2759"/>
<reference evidence="4 5" key="1">
    <citation type="journal article" date="2019" name="Plant Biotechnol. J.">
        <title>The red bayberry genome and genetic basis of sex determination.</title>
        <authorList>
            <person name="Jia H.M."/>
            <person name="Jia H.J."/>
            <person name="Cai Q.L."/>
            <person name="Wang Y."/>
            <person name="Zhao H.B."/>
            <person name="Yang W.F."/>
            <person name="Wang G.Y."/>
            <person name="Li Y.H."/>
            <person name="Zhan D.L."/>
            <person name="Shen Y.T."/>
            <person name="Niu Q.F."/>
            <person name="Chang L."/>
            <person name="Qiu J."/>
            <person name="Zhao L."/>
            <person name="Xie H.B."/>
            <person name="Fu W.Y."/>
            <person name="Jin J."/>
            <person name="Li X.W."/>
            <person name="Jiao Y."/>
            <person name="Zhou C.C."/>
            <person name="Tu T."/>
            <person name="Chai C.Y."/>
            <person name="Gao J.L."/>
            <person name="Fan L.J."/>
            <person name="van de Weg E."/>
            <person name="Wang J.Y."/>
            <person name="Gao Z.S."/>
        </authorList>
    </citation>
    <scope>NUCLEOTIDE SEQUENCE [LARGE SCALE GENOMIC DNA]</scope>
    <source>
        <tissue evidence="4">Leaves</tissue>
    </source>
</reference>
<dbReference type="PANTHER" id="PTHR47936">
    <property type="entry name" value="PPR_LONG DOMAIN-CONTAINING PROTEIN"/>
    <property type="match status" value="1"/>
</dbReference>
<dbReference type="GO" id="GO:0010019">
    <property type="term" value="P:chloroplast-nucleus signaling pathway"/>
    <property type="evidence" value="ECO:0007669"/>
    <property type="project" value="TreeGrafter"/>
</dbReference>
<dbReference type="GO" id="GO:0031930">
    <property type="term" value="P:mitochondria-nucleus signaling pathway"/>
    <property type="evidence" value="ECO:0007669"/>
    <property type="project" value="TreeGrafter"/>
</dbReference>
<dbReference type="InterPro" id="IPR011990">
    <property type="entry name" value="TPR-like_helical_dom_sf"/>
</dbReference>
<feature type="repeat" description="PPR" evidence="3">
    <location>
        <begin position="232"/>
        <end position="266"/>
    </location>
</feature>
<dbReference type="InterPro" id="IPR002885">
    <property type="entry name" value="PPR_rpt"/>
</dbReference>
<evidence type="ECO:0000256" key="1">
    <source>
        <dbReference type="ARBA" id="ARBA00007626"/>
    </source>
</evidence>
<feature type="repeat" description="PPR" evidence="3">
    <location>
        <begin position="162"/>
        <end position="196"/>
    </location>
</feature>
<sequence>MISFSGILRRYFSTFHQPASTTSIKSIANDLYRERSLERLVQKFKKFSELNRFRSRSGIYEHTVRRLAKAKCFGWIEEILEDQKKYEDISKEGFSARLISLYGKAGMFEHAQRVFEEMPDRNCPRKVLSFNALLEACVNSKKFDLVDELFKQLPKKLSIEPDLVSYNTVTKAFCHAGWFDLAVSMLEEMVKKGVEPDLFTFNTLLTGLYGKGHFTEGEKIWAQMEKKNVIPDIRSYNAKLLGLALMKNTRAAIQLLEEMKTRKIKPNVFSFNALLKGYVNEGNLEEAKWWYDNVGESESAPGKRTFEIVIPFVCEKGDLDIAFELCKEIFERKFLVDVSLLQLVVDKLVKESKLTEAKKLVQLGKKNRYKQANTPMSSIHRRLHGILTTSVRATTQHNKVKPSAQNVRTKDLKLEKMVENFKKSSESCRFRARYGIFESTVRRLASAKKFSMVEEILETQKKYPEISTEGFAIRLIVLYGKAGMFDHAQKMFDEMPGLNCPRTSKSFNALLAACVNAKKFDKFEEIFQELPSQASIEVDVVSYNVLIKAYCEMGALDTAISMLDELKKHGLEPDSVTFNTLLEGLYRNGRFLDGDRIWAVMEGKNVVPGIRSYNSRLRGVVQDGRMLDAIKLIDEMRSKEITPDVISYNALIKGFCNDGKLEEAKQWYNELGRNELSPDRFTCTILIPLLIEEGDFDLALELSLEAMNRQFLIDRTLLQRLVDGLVKEAKIEEAMELVKLARKTKRFHYKLELSVDK</sequence>
<dbReference type="AlphaFoldDB" id="A0A6A1UM46"/>
<comment type="similarity">
    <text evidence="1">Belongs to the PPR family. P subfamily.</text>
</comment>
<gene>
    <name evidence="4" type="ORF">CJ030_MR0G004576</name>
</gene>
<dbReference type="Pfam" id="PF01535">
    <property type="entry name" value="PPR"/>
    <property type="match status" value="5"/>
</dbReference>
<keyword evidence="2" id="KW-0677">Repeat</keyword>
<evidence type="ECO:0000313" key="5">
    <source>
        <dbReference type="Proteomes" id="UP000516437"/>
    </source>
</evidence>
<dbReference type="NCBIfam" id="TIGR00756">
    <property type="entry name" value="PPR"/>
    <property type="match status" value="9"/>
</dbReference>
<dbReference type="Gene3D" id="1.25.40.10">
    <property type="entry name" value="Tetratricopeptide repeat domain"/>
    <property type="match status" value="5"/>
</dbReference>
<dbReference type="Pfam" id="PF13812">
    <property type="entry name" value="PPR_3"/>
    <property type="match status" value="1"/>
</dbReference>
<dbReference type="Pfam" id="PF13041">
    <property type="entry name" value="PPR_2"/>
    <property type="match status" value="3"/>
</dbReference>
<organism evidence="4 5">
    <name type="scientific">Morella rubra</name>
    <name type="common">Chinese bayberry</name>
    <dbReference type="NCBI Taxonomy" id="262757"/>
    <lineage>
        <taxon>Eukaryota</taxon>
        <taxon>Viridiplantae</taxon>
        <taxon>Streptophyta</taxon>
        <taxon>Embryophyta</taxon>
        <taxon>Tracheophyta</taxon>
        <taxon>Spermatophyta</taxon>
        <taxon>Magnoliopsida</taxon>
        <taxon>eudicotyledons</taxon>
        <taxon>Gunneridae</taxon>
        <taxon>Pentapetalae</taxon>
        <taxon>rosids</taxon>
        <taxon>fabids</taxon>
        <taxon>Fagales</taxon>
        <taxon>Myricaceae</taxon>
        <taxon>Morella</taxon>
    </lineage>
</organism>
<dbReference type="PROSITE" id="PS51375">
    <property type="entry name" value="PPR"/>
    <property type="match status" value="8"/>
</dbReference>
<feature type="repeat" description="PPR" evidence="3">
    <location>
        <begin position="197"/>
        <end position="231"/>
    </location>
</feature>
<evidence type="ECO:0008006" key="6">
    <source>
        <dbReference type="Google" id="ProtNLM"/>
    </source>
</evidence>
<feature type="repeat" description="PPR" evidence="3">
    <location>
        <begin position="267"/>
        <end position="301"/>
    </location>
</feature>